<evidence type="ECO:0000313" key="2">
    <source>
        <dbReference type="EMBL" id="ORY78979.1"/>
    </source>
</evidence>
<dbReference type="Proteomes" id="UP000193685">
    <property type="component" value="Unassembled WGS sequence"/>
</dbReference>
<accession>A0A1Y2F543</accession>
<dbReference type="EMBL" id="MCFI01000016">
    <property type="protein sequence ID" value="ORY78979.1"/>
    <property type="molecule type" value="Genomic_DNA"/>
</dbReference>
<dbReference type="AlphaFoldDB" id="A0A1Y2F543"/>
<evidence type="ECO:0000256" key="1">
    <source>
        <dbReference type="SAM" id="SignalP"/>
    </source>
</evidence>
<comment type="caution">
    <text evidence="2">The sequence shown here is derived from an EMBL/GenBank/DDBJ whole genome shotgun (WGS) entry which is preliminary data.</text>
</comment>
<gene>
    <name evidence="2" type="ORF">BCR37DRAFT_99862</name>
</gene>
<sequence length="101" mass="10859">MPSLIMRKLSLLVLTCSAYSSARQASAFCLLTEVFPCAGNCDLMACPSIQSRPLTPTSTSDSESTLALAPPNESSVVSLTQNQLDVHCYHHSHPALARRPL</sequence>
<proteinExistence type="predicted"/>
<name>A0A1Y2F543_PROLT</name>
<reference evidence="2 3" key="1">
    <citation type="submission" date="2016-07" db="EMBL/GenBank/DDBJ databases">
        <title>Pervasive Adenine N6-methylation of Active Genes in Fungi.</title>
        <authorList>
            <consortium name="DOE Joint Genome Institute"/>
            <person name="Mondo S.J."/>
            <person name="Dannebaum R.O."/>
            <person name="Kuo R.C."/>
            <person name="Labutti K."/>
            <person name="Haridas S."/>
            <person name="Kuo A."/>
            <person name="Salamov A."/>
            <person name="Ahrendt S.R."/>
            <person name="Lipzen A."/>
            <person name="Sullivan W."/>
            <person name="Andreopoulos W.B."/>
            <person name="Clum A."/>
            <person name="Lindquist E."/>
            <person name="Daum C."/>
            <person name="Ramamoorthy G.K."/>
            <person name="Gryganskyi A."/>
            <person name="Culley D."/>
            <person name="Magnuson J.K."/>
            <person name="James T.Y."/>
            <person name="O'Malley M.A."/>
            <person name="Stajich J.E."/>
            <person name="Spatafora J.W."/>
            <person name="Visel A."/>
            <person name="Grigoriev I.V."/>
        </authorList>
    </citation>
    <scope>NUCLEOTIDE SEQUENCE [LARGE SCALE GENOMIC DNA]</scope>
    <source>
        <strain evidence="2 3">12-1054</strain>
    </source>
</reference>
<evidence type="ECO:0000313" key="3">
    <source>
        <dbReference type="Proteomes" id="UP000193685"/>
    </source>
</evidence>
<dbReference type="GeneID" id="63789170"/>
<evidence type="ECO:0008006" key="4">
    <source>
        <dbReference type="Google" id="ProtNLM"/>
    </source>
</evidence>
<keyword evidence="1" id="KW-0732">Signal</keyword>
<organism evidence="2 3">
    <name type="scientific">Protomyces lactucae-debilis</name>
    <dbReference type="NCBI Taxonomy" id="2754530"/>
    <lineage>
        <taxon>Eukaryota</taxon>
        <taxon>Fungi</taxon>
        <taxon>Dikarya</taxon>
        <taxon>Ascomycota</taxon>
        <taxon>Taphrinomycotina</taxon>
        <taxon>Taphrinomycetes</taxon>
        <taxon>Taphrinales</taxon>
        <taxon>Protomycetaceae</taxon>
        <taxon>Protomyces</taxon>
    </lineage>
</organism>
<protein>
    <recommendedName>
        <fullName evidence="4">Secreted protein</fullName>
    </recommendedName>
</protein>
<feature type="chain" id="PRO_5012688853" description="Secreted protein" evidence="1">
    <location>
        <begin position="23"/>
        <end position="101"/>
    </location>
</feature>
<keyword evidence="3" id="KW-1185">Reference proteome</keyword>
<feature type="signal peptide" evidence="1">
    <location>
        <begin position="1"/>
        <end position="22"/>
    </location>
</feature>
<dbReference type="RefSeq" id="XP_040723611.1">
    <property type="nucleotide sequence ID" value="XM_040872571.1"/>
</dbReference>